<dbReference type="EMBL" id="JACHWX010000003">
    <property type="protein sequence ID" value="MBB3055002.1"/>
    <property type="molecule type" value="Genomic_DNA"/>
</dbReference>
<comment type="caution">
    <text evidence="2">The sequence shown here is derived from an EMBL/GenBank/DDBJ whole genome shotgun (WGS) entry which is preliminary data.</text>
</comment>
<reference evidence="2" key="1">
    <citation type="submission" date="2020-08" db="EMBL/GenBank/DDBJ databases">
        <title>Genomic Encyclopedia of Type Strains, Phase III (KMG-III): the genomes of soil and plant-associated and newly described type strains.</title>
        <authorList>
            <person name="Whitman W."/>
        </authorList>
    </citation>
    <scope>NUCLEOTIDE SEQUENCE [LARGE SCALE GENOMIC DNA]</scope>
    <source>
        <strain evidence="2">CECT 8628</strain>
    </source>
</reference>
<protein>
    <submittedName>
        <fullName evidence="2">Uncharacterized protein</fullName>
    </submittedName>
</protein>
<evidence type="ECO:0000313" key="2">
    <source>
        <dbReference type="EMBL" id="MBB3055002.1"/>
    </source>
</evidence>
<feature type="transmembrane region" description="Helical" evidence="1">
    <location>
        <begin position="97"/>
        <end position="122"/>
    </location>
</feature>
<evidence type="ECO:0000313" key="3">
    <source>
        <dbReference type="Proteomes" id="UP000539265"/>
    </source>
</evidence>
<dbReference type="RefSeq" id="WP_096355153.1">
    <property type="nucleotide sequence ID" value="NZ_AP017313.1"/>
</dbReference>
<organism evidence="2 3">
    <name type="scientific">Mucilaginibacter gotjawali</name>
    <dbReference type="NCBI Taxonomy" id="1550579"/>
    <lineage>
        <taxon>Bacteria</taxon>
        <taxon>Pseudomonadati</taxon>
        <taxon>Bacteroidota</taxon>
        <taxon>Sphingobacteriia</taxon>
        <taxon>Sphingobacteriales</taxon>
        <taxon>Sphingobacteriaceae</taxon>
        <taxon>Mucilaginibacter</taxon>
    </lineage>
</organism>
<name>A0A839SCG0_9SPHI</name>
<feature type="transmembrane region" description="Helical" evidence="1">
    <location>
        <begin position="128"/>
        <end position="148"/>
    </location>
</feature>
<gene>
    <name evidence="2" type="ORF">FHS11_001419</name>
</gene>
<feature type="transmembrane region" description="Helical" evidence="1">
    <location>
        <begin position="5"/>
        <end position="21"/>
    </location>
</feature>
<keyword evidence="1" id="KW-1133">Transmembrane helix</keyword>
<feature type="transmembrane region" description="Helical" evidence="1">
    <location>
        <begin position="27"/>
        <end position="50"/>
    </location>
</feature>
<evidence type="ECO:0000256" key="1">
    <source>
        <dbReference type="SAM" id="Phobius"/>
    </source>
</evidence>
<accession>A0A839SCG0</accession>
<keyword evidence="3" id="KW-1185">Reference proteome</keyword>
<dbReference type="Proteomes" id="UP000539265">
    <property type="component" value="Unassembled WGS sequence"/>
</dbReference>
<sequence>MKKILFEILMLITFCLVYFLIPGFRISLLICLCVLSVWIIPAQVFLSIGFQDWLDELSDRFGQLSYEKRLAQLREKFAGLTEAEAKKLRWFYILTHVFHYLLILTYIAAVAIVVFFLLFYSGNKHDPLFVAKAFIIASIIIIIGYLVGRNMFSVKQKKVRDEIFNLLIGKEWKKKLHGSSNASDISDIFNVQPVSFYSFWLQGKGLEEKEVAFKKFLDSLNRHSKGGNLFNIDPAGRVEIVPVVYVSAVSKSLAGFLKYCIEDRKVLSHDILHHKHRELLRDVFIIDKLKNLVFLEGQRFKDTPVEYINVYKSISLD</sequence>
<keyword evidence="1" id="KW-0472">Membrane</keyword>
<dbReference type="OrthoDB" id="744316at2"/>
<dbReference type="AlphaFoldDB" id="A0A839SCG0"/>
<proteinExistence type="predicted"/>
<keyword evidence="1" id="KW-0812">Transmembrane</keyword>